<evidence type="ECO:0000313" key="3">
    <source>
        <dbReference type="Proteomes" id="UP000030653"/>
    </source>
</evidence>
<evidence type="ECO:0000256" key="1">
    <source>
        <dbReference type="SAM" id="MobiDB-lite"/>
    </source>
</evidence>
<dbReference type="PROSITE" id="PS50896">
    <property type="entry name" value="LISH"/>
    <property type="match status" value="1"/>
</dbReference>
<feature type="compositionally biased region" description="Low complexity" evidence="1">
    <location>
        <begin position="308"/>
        <end position="335"/>
    </location>
</feature>
<keyword evidence="3" id="KW-1185">Reference proteome</keyword>
<evidence type="ECO:0000313" key="2">
    <source>
        <dbReference type="EMBL" id="EJU04498.1"/>
    </source>
</evidence>
<dbReference type="EMBL" id="JH795858">
    <property type="protein sequence ID" value="EJU04498.1"/>
    <property type="molecule type" value="Genomic_DNA"/>
</dbReference>
<dbReference type="GeneID" id="63683166"/>
<sequence length="342" mass="37607">MSPRNGEREAHIPDSSIHLPSASAPYVAHSHAAPFTYHLAGSMGWNSDPQQHVQQQRSPQKPFNVALYAIHAEEKPHQQVHVHGYTHFNPHYNPRQQQHVQPQEDVLMSSIPTSGHPLLPQVVVTSSSEQPLAKQTATTPGTSVSLQNRQLAPPPKAVRQKVEQKMSPGFLGSEDMSVFKEFADMDIGSPGLGVNRLLVEAIHEYFVKKGWFLTAKSLQQEALGTIRRPRTSAMVRAERELAQKAVMAKPPPPWPATEKSAMYNWFEEYCRQQLFPATRVRQAQYQRHPPPSPPAVSAQRDTSGNNQAAGLGSSGLVAASSASRVANPPSSVSRSLGKRSVL</sequence>
<dbReference type="RefSeq" id="XP_040631392.1">
    <property type="nucleotide sequence ID" value="XM_040768104.1"/>
</dbReference>
<organism evidence="2 3">
    <name type="scientific">Dacryopinax primogenitus (strain DJM 731)</name>
    <name type="common">Brown rot fungus</name>
    <dbReference type="NCBI Taxonomy" id="1858805"/>
    <lineage>
        <taxon>Eukaryota</taxon>
        <taxon>Fungi</taxon>
        <taxon>Dikarya</taxon>
        <taxon>Basidiomycota</taxon>
        <taxon>Agaricomycotina</taxon>
        <taxon>Dacrymycetes</taxon>
        <taxon>Dacrymycetales</taxon>
        <taxon>Dacrymycetaceae</taxon>
        <taxon>Dacryopinax</taxon>
    </lineage>
</organism>
<name>M5GFW4_DACPD</name>
<feature type="compositionally biased region" description="Polar residues" evidence="1">
    <location>
        <begin position="125"/>
        <end position="150"/>
    </location>
</feature>
<protein>
    <submittedName>
        <fullName evidence="2">Uncharacterized protein</fullName>
    </submittedName>
</protein>
<accession>M5GFW4</accession>
<dbReference type="Proteomes" id="UP000030653">
    <property type="component" value="Unassembled WGS sequence"/>
</dbReference>
<feature type="region of interest" description="Disordered" evidence="1">
    <location>
        <begin position="281"/>
        <end position="342"/>
    </location>
</feature>
<dbReference type="InterPro" id="IPR006594">
    <property type="entry name" value="LisH"/>
</dbReference>
<feature type="region of interest" description="Disordered" evidence="1">
    <location>
        <begin position="125"/>
        <end position="162"/>
    </location>
</feature>
<dbReference type="HOGENOM" id="CLU_811390_0_0_1"/>
<gene>
    <name evidence="2" type="ORF">DACRYDRAFT_105557</name>
</gene>
<reference evidence="2 3" key="1">
    <citation type="journal article" date="2012" name="Science">
        <title>The Paleozoic origin of enzymatic lignin decomposition reconstructed from 31 fungal genomes.</title>
        <authorList>
            <person name="Floudas D."/>
            <person name="Binder M."/>
            <person name="Riley R."/>
            <person name="Barry K."/>
            <person name="Blanchette R.A."/>
            <person name="Henrissat B."/>
            <person name="Martinez A.T."/>
            <person name="Otillar R."/>
            <person name="Spatafora J.W."/>
            <person name="Yadav J.S."/>
            <person name="Aerts A."/>
            <person name="Benoit I."/>
            <person name="Boyd A."/>
            <person name="Carlson A."/>
            <person name="Copeland A."/>
            <person name="Coutinho P.M."/>
            <person name="de Vries R.P."/>
            <person name="Ferreira P."/>
            <person name="Findley K."/>
            <person name="Foster B."/>
            <person name="Gaskell J."/>
            <person name="Glotzer D."/>
            <person name="Gorecki P."/>
            <person name="Heitman J."/>
            <person name="Hesse C."/>
            <person name="Hori C."/>
            <person name="Igarashi K."/>
            <person name="Jurgens J.A."/>
            <person name="Kallen N."/>
            <person name="Kersten P."/>
            <person name="Kohler A."/>
            <person name="Kuees U."/>
            <person name="Kumar T.K.A."/>
            <person name="Kuo A."/>
            <person name="LaButti K."/>
            <person name="Larrondo L.F."/>
            <person name="Lindquist E."/>
            <person name="Ling A."/>
            <person name="Lombard V."/>
            <person name="Lucas S."/>
            <person name="Lundell T."/>
            <person name="Martin R."/>
            <person name="McLaughlin D.J."/>
            <person name="Morgenstern I."/>
            <person name="Morin E."/>
            <person name="Murat C."/>
            <person name="Nagy L.G."/>
            <person name="Nolan M."/>
            <person name="Ohm R.A."/>
            <person name="Patyshakuliyeva A."/>
            <person name="Rokas A."/>
            <person name="Ruiz-Duenas F.J."/>
            <person name="Sabat G."/>
            <person name="Salamov A."/>
            <person name="Samejima M."/>
            <person name="Schmutz J."/>
            <person name="Slot J.C."/>
            <person name="St John F."/>
            <person name="Stenlid J."/>
            <person name="Sun H."/>
            <person name="Sun S."/>
            <person name="Syed K."/>
            <person name="Tsang A."/>
            <person name="Wiebenga A."/>
            <person name="Young D."/>
            <person name="Pisabarro A."/>
            <person name="Eastwood D.C."/>
            <person name="Martin F."/>
            <person name="Cullen D."/>
            <person name="Grigoriev I.V."/>
            <person name="Hibbett D.S."/>
        </authorList>
    </citation>
    <scope>NUCLEOTIDE SEQUENCE [LARGE SCALE GENOMIC DNA]</scope>
    <source>
        <strain evidence="2 3">DJM-731 SS1</strain>
    </source>
</reference>
<dbReference type="OrthoDB" id="10659070at2759"/>
<proteinExistence type="predicted"/>
<dbReference type="AlphaFoldDB" id="M5GFW4"/>